<feature type="region of interest" description="Disordered" evidence="1">
    <location>
        <begin position="1"/>
        <end position="29"/>
    </location>
</feature>
<feature type="region of interest" description="Disordered" evidence="1">
    <location>
        <begin position="87"/>
        <end position="106"/>
    </location>
</feature>
<dbReference type="Proteomes" id="UP000485058">
    <property type="component" value="Unassembled WGS sequence"/>
</dbReference>
<organism evidence="2 3">
    <name type="scientific">Haematococcus lacustris</name>
    <name type="common">Green alga</name>
    <name type="synonym">Haematococcus pluvialis</name>
    <dbReference type="NCBI Taxonomy" id="44745"/>
    <lineage>
        <taxon>Eukaryota</taxon>
        <taxon>Viridiplantae</taxon>
        <taxon>Chlorophyta</taxon>
        <taxon>core chlorophytes</taxon>
        <taxon>Chlorophyceae</taxon>
        <taxon>CS clade</taxon>
        <taxon>Chlamydomonadales</taxon>
        <taxon>Haematococcaceae</taxon>
        <taxon>Haematococcus</taxon>
    </lineage>
</organism>
<dbReference type="AlphaFoldDB" id="A0A699YYY5"/>
<evidence type="ECO:0000256" key="1">
    <source>
        <dbReference type="SAM" id="MobiDB-lite"/>
    </source>
</evidence>
<gene>
    <name evidence="2" type="ORF">HaLaN_08372</name>
</gene>
<feature type="compositionally biased region" description="Polar residues" evidence="1">
    <location>
        <begin position="88"/>
        <end position="97"/>
    </location>
</feature>
<sequence>MPRAAPAAQATSLPSQPQPSPPPAAGILPHLPFHKAMNEVMKASGTDEVCKLLYLVADEAAVAAEEEVLEETLGLLQKMQGAAEQIVADQQTSTSTALPHAPAVPP</sequence>
<accession>A0A699YYY5</accession>
<evidence type="ECO:0000313" key="3">
    <source>
        <dbReference type="Proteomes" id="UP000485058"/>
    </source>
</evidence>
<comment type="caution">
    <text evidence="2">The sequence shown here is derived from an EMBL/GenBank/DDBJ whole genome shotgun (WGS) entry which is preliminary data.</text>
</comment>
<name>A0A699YYY5_HAELA</name>
<reference evidence="2 3" key="1">
    <citation type="submission" date="2020-02" db="EMBL/GenBank/DDBJ databases">
        <title>Draft genome sequence of Haematococcus lacustris strain NIES-144.</title>
        <authorList>
            <person name="Morimoto D."/>
            <person name="Nakagawa S."/>
            <person name="Yoshida T."/>
            <person name="Sawayama S."/>
        </authorList>
    </citation>
    <scope>NUCLEOTIDE SEQUENCE [LARGE SCALE GENOMIC DNA]</scope>
    <source>
        <strain evidence="2 3">NIES-144</strain>
    </source>
</reference>
<protein>
    <submittedName>
        <fullName evidence="2">Uncharacterized protein</fullName>
    </submittedName>
</protein>
<keyword evidence="3" id="KW-1185">Reference proteome</keyword>
<dbReference type="EMBL" id="BLLF01000526">
    <property type="protein sequence ID" value="GFH12648.1"/>
    <property type="molecule type" value="Genomic_DNA"/>
</dbReference>
<evidence type="ECO:0000313" key="2">
    <source>
        <dbReference type="EMBL" id="GFH12648.1"/>
    </source>
</evidence>
<feature type="compositionally biased region" description="Low complexity" evidence="1">
    <location>
        <begin position="1"/>
        <end position="15"/>
    </location>
</feature>
<proteinExistence type="predicted"/>